<gene>
    <name evidence="2" type="ORF">H1P_1270015</name>
</gene>
<dbReference type="Proteomes" id="UP000320055">
    <property type="component" value="Unassembled WGS sequence"/>
</dbReference>
<dbReference type="Pfam" id="PF13469">
    <property type="entry name" value="Sulfotransfer_3"/>
    <property type="match status" value="1"/>
</dbReference>
<dbReference type="InterPro" id="IPR026634">
    <property type="entry name" value="TPST-like"/>
</dbReference>
<accession>A0A563VKE9</accession>
<protein>
    <recommendedName>
        <fullName evidence="4">Sulfotransferase</fullName>
    </recommendedName>
</protein>
<dbReference type="RefSeq" id="WP_144869781.1">
    <property type="nucleotide sequence ID" value="NZ_LR213880.1"/>
</dbReference>
<evidence type="ECO:0000313" key="3">
    <source>
        <dbReference type="Proteomes" id="UP000320055"/>
    </source>
</evidence>
<evidence type="ECO:0000256" key="1">
    <source>
        <dbReference type="ARBA" id="ARBA00022679"/>
    </source>
</evidence>
<dbReference type="GO" id="GO:0008476">
    <property type="term" value="F:protein-tyrosine sulfotransferase activity"/>
    <property type="evidence" value="ECO:0007669"/>
    <property type="project" value="InterPro"/>
</dbReference>
<dbReference type="SUPFAM" id="SSF52540">
    <property type="entry name" value="P-loop containing nucleoside triphosphate hydrolases"/>
    <property type="match status" value="1"/>
</dbReference>
<name>A0A563VKE9_9CYAN</name>
<keyword evidence="1" id="KW-0808">Transferase</keyword>
<dbReference type="OrthoDB" id="255821at2"/>
<sequence>MLKHKYKQAKNKATQISDICQYYLYDLFKREDLFKSVEKYCMFVGYTRSGHSLVGSLLDAHPNIIIGHELNALKLFEQGVNCQKIYYLLLQNSRRKANVGRKETGYSYQVSHQSQGKFQTIKVIGDKRGSATNLIIRTNPKILNVLPDRLDVPIKFIHVVRNPYDNITTMIARKKADLEYGINSYFTKCKTVAYLKTQIEPQDILDIRQESLIDDPKAILSQLCGFLDVEINQKYLDDCASIVFKSPKKTRFTYQWDERAIDLVKSQIDQYNFLQGYSYDD</sequence>
<dbReference type="Gene3D" id="3.40.50.300">
    <property type="entry name" value="P-loop containing nucleotide triphosphate hydrolases"/>
    <property type="match status" value="1"/>
</dbReference>
<evidence type="ECO:0008006" key="4">
    <source>
        <dbReference type="Google" id="ProtNLM"/>
    </source>
</evidence>
<dbReference type="InterPro" id="IPR027417">
    <property type="entry name" value="P-loop_NTPase"/>
</dbReference>
<proteinExistence type="predicted"/>
<keyword evidence="3" id="KW-1185">Reference proteome</keyword>
<organism evidence="2 3">
    <name type="scientific">Hyella patelloides LEGE 07179</name>
    <dbReference type="NCBI Taxonomy" id="945734"/>
    <lineage>
        <taxon>Bacteria</taxon>
        <taxon>Bacillati</taxon>
        <taxon>Cyanobacteriota</taxon>
        <taxon>Cyanophyceae</taxon>
        <taxon>Pleurocapsales</taxon>
        <taxon>Hyellaceae</taxon>
        <taxon>Hyella</taxon>
    </lineage>
</organism>
<reference evidence="2 3" key="1">
    <citation type="submission" date="2019-01" db="EMBL/GenBank/DDBJ databases">
        <authorList>
            <person name="Brito A."/>
        </authorList>
    </citation>
    <scope>NUCLEOTIDE SEQUENCE [LARGE SCALE GENOMIC DNA]</scope>
    <source>
        <strain evidence="2">1</strain>
    </source>
</reference>
<dbReference type="PANTHER" id="PTHR12788:SF8">
    <property type="entry name" value="PROTEIN-TYROSINE SULFOTRANSFERASE"/>
    <property type="match status" value="1"/>
</dbReference>
<dbReference type="PANTHER" id="PTHR12788">
    <property type="entry name" value="PROTEIN-TYROSINE SULFOTRANSFERASE 2"/>
    <property type="match status" value="1"/>
</dbReference>
<dbReference type="AlphaFoldDB" id="A0A563VKE9"/>
<dbReference type="EMBL" id="CAACVJ010000032">
    <property type="protein sequence ID" value="VEP11940.1"/>
    <property type="molecule type" value="Genomic_DNA"/>
</dbReference>
<evidence type="ECO:0000313" key="2">
    <source>
        <dbReference type="EMBL" id="VEP11940.1"/>
    </source>
</evidence>